<feature type="transmembrane region" description="Helical" evidence="2">
    <location>
        <begin position="178"/>
        <end position="198"/>
    </location>
</feature>
<feature type="region of interest" description="Disordered" evidence="1">
    <location>
        <begin position="656"/>
        <end position="810"/>
    </location>
</feature>
<protein>
    <submittedName>
        <fullName evidence="3">Uncharacterized protein</fullName>
    </submittedName>
</protein>
<reference evidence="3" key="1">
    <citation type="submission" date="2020-11" db="EMBL/GenBank/DDBJ databases">
        <authorList>
            <consortium name="DOE Joint Genome Institute"/>
            <person name="Ahrendt S."/>
            <person name="Riley R."/>
            <person name="Andreopoulos W."/>
            <person name="Labutti K."/>
            <person name="Pangilinan J."/>
            <person name="Ruiz-Duenas F.J."/>
            <person name="Barrasa J.M."/>
            <person name="Sanchez-Garcia M."/>
            <person name="Camarero S."/>
            <person name="Miyauchi S."/>
            <person name="Serrano A."/>
            <person name="Linde D."/>
            <person name="Babiker R."/>
            <person name="Drula E."/>
            <person name="Ayuso-Fernandez I."/>
            <person name="Pacheco R."/>
            <person name="Padilla G."/>
            <person name="Ferreira P."/>
            <person name="Barriuso J."/>
            <person name="Kellner H."/>
            <person name="Castanera R."/>
            <person name="Alfaro M."/>
            <person name="Ramirez L."/>
            <person name="Pisabarro A.G."/>
            <person name="Kuo A."/>
            <person name="Tritt A."/>
            <person name="Lipzen A."/>
            <person name="He G."/>
            <person name="Yan M."/>
            <person name="Ng V."/>
            <person name="Cullen D."/>
            <person name="Martin F."/>
            <person name="Rosso M.-N."/>
            <person name="Henrissat B."/>
            <person name="Hibbett D."/>
            <person name="Martinez A.T."/>
            <person name="Grigoriev I.V."/>
        </authorList>
    </citation>
    <scope>NUCLEOTIDE SEQUENCE</scope>
    <source>
        <strain evidence="3">AH 40177</strain>
    </source>
</reference>
<gene>
    <name evidence="3" type="ORF">BDP27DRAFT_1368648</name>
</gene>
<feature type="compositionally biased region" description="Basic and acidic residues" evidence="1">
    <location>
        <begin position="768"/>
        <end position="810"/>
    </location>
</feature>
<keyword evidence="4" id="KW-1185">Reference proteome</keyword>
<sequence length="810" mass="84811">MGTGTFHKHVAHARNAKSLVSRSADSSCLSGGFYTSPASGSTINSLTPLNITWDTTCLTPVSDLVDIYLYLPSAAAPRLHLWENVNYKPGFYVADLMPRWWNSTASEQLQLLIIQAGDAPFLATLPAGPVFTATYAAPSTGVPASAQTSGVSASSDSVTNVQQSTASSSSRHLPGGKVAAAVIMPLLVVAALAAFFWIRRSRAKGREKRKEWTEKVDKRMSVVSSDWQSISVVGAQAAIRSSMAIRGSGSMDQARASYAEMAQRESMVANLAGMGVQAPGGGVGGFFIPGQEDPMVNPIMSMPTPSIPGLPRPTSVLSTTSPQGPPLRPGLGTGVGLRSSAYSNAAAAARVSRVSFAEPHIPGKASMEGRRSIYERERPSVDSRRSVYSQNTQNTRGSRAFHYANDDDEEEMPPLPEGAAERASQFYMLGSGVGLGAGTGSAGGLGGHMNISTSTLNSNNSNSSGAQEASRLSRFEEVYGEYGFAVEGPEYEAQEAYAYTSPEPSPAYPSSTYPVSPPFPSAFPASNASSTAFPTAFPSTYAQSPSPIVTDVARVEGTGAMSPTQRLGPVALSADDIKRRISMRSASRNGSNGSVGGSVSIGKTSFESGGFEDVGPALTMMRVQEQEQEQQNYHAHTASAAFAAGASETLFTASPSPYQTSFTSSEPSSLNSFNTTSATSLNAPSPITTVSTQEDGSVFSGMAPPKNGSSPDDMLRAYAERKAAAAAASSGASSPISPASPVSGGGIGGKLKTLKGKMSVPSPLGRRFSTEAREVRGERGERERGERERGERERGERERDGSESGHGHAM</sequence>
<dbReference type="Proteomes" id="UP000772434">
    <property type="component" value="Unassembled WGS sequence"/>
</dbReference>
<evidence type="ECO:0000256" key="2">
    <source>
        <dbReference type="SAM" id="Phobius"/>
    </source>
</evidence>
<accession>A0A9P5U1R5</accession>
<name>A0A9P5U1R5_9AGAR</name>
<comment type="caution">
    <text evidence="3">The sequence shown here is derived from an EMBL/GenBank/DDBJ whole genome shotgun (WGS) entry which is preliminary data.</text>
</comment>
<dbReference type="EMBL" id="JADNRY010000165">
    <property type="protein sequence ID" value="KAF9062674.1"/>
    <property type="molecule type" value="Genomic_DNA"/>
</dbReference>
<dbReference type="AlphaFoldDB" id="A0A9P5U1R5"/>
<keyword evidence="2" id="KW-0472">Membrane</keyword>
<evidence type="ECO:0000313" key="3">
    <source>
        <dbReference type="EMBL" id="KAF9062674.1"/>
    </source>
</evidence>
<feature type="compositionally biased region" description="Polar residues" evidence="1">
    <location>
        <begin position="656"/>
        <end position="695"/>
    </location>
</feature>
<keyword evidence="2" id="KW-0812">Transmembrane</keyword>
<feature type="compositionally biased region" description="Polar residues" evidence="1">
    <location>
        <begin position="386"/>
        <end position="397"/>
    </location>
</feature>
<proteinExistence type="predicted"/>
<feature type="compositionally biased region" description="Low complexity" evidence="1">
    <location>
        <begin position="724"/>
        <end position="742"/>
    </location>
</feature>
<feature type="compositionally biased region" description="Polar residues" evidence="1">
    <location>
        <begin position="146"/>
        <end position="171"/>
    </location>
</feature>
<feature type="compositionally biased region" description="Basic and acidic residues" evidence="1">
    <location>
        <begin position="713"/>
        <end position="723"/>
    </location>
</feature>
<organism evidence="3 4">
    <name type="scientific">Rhodocollybia butyracea</name>
    <dbReference type="NCBI Taxonomy" id="206335"/>
    <lineage>
        <taxon>Eukaryota</taxon>
        <taxon>Fungi</taxon>
        <taxon>Dikarya</taxon>
        <taxon>Basidiomycota</taxon>
        <taxon>Agaricomycotina</taxon>
        <taxon>Agaricomycetes</taxon>
        <taxon>Agaricomycetidae</taxon>
        <taxon>Agaricales</taxon>
        <taxon>Marasmiineae</taxon>
        <taxon>Omphalotaceae</taxon>
        <taxon>Rhodocollybia</taxon>
    </lineage>
</organism>
<feature type="region of interest" description="Disordered" evidence="1">
    <location>
        <begin position="377"/>
        <end position="400"/>
    </location>
</feature>
<dbReference type="OrthoDB" id="3363836at2759"/>
<feature type="region of interest" description="Disordered" evidence="1">
    <location>
        <begin position="146"/>
        <end position="173"/>
    </location>
</feature>
<keyword evidence="2" id="KW-1133">Transmembrane helix</keyword>
<evidence type="ECO:0000313" key="4">
    <source>
        <dbReference type="Proteomes" id="UP000772434"/>
    </source>
</evidence>
<evidence type="ECO:0000256" key="1">
    <source>
        <dbReference type="SAM" id="MobiDB-lite"/>
    </source>
</evidence>